<dbReference type="SUPFAM" id="SSF51569">
    <property type="entry name" value="Aldolase"/>
    <property type="match status" value="1"/>
</dbReference>
<feature type="non-terminal residue" evidence="2">
    <location>
        <position position="190"/>
    </location>
</feature>
<dbReference type="InterPro" id="IPR013132">
    <property type="entry name" value="PseI/NeuA/B-like_N"/>
</dbReference>
<organism evidence="2">
    <name type="scientific">marine sediment metagenome</name>
    <dbReference type="NCBI Taxonomy" id="412755"/>
    <lineage>
        <taxon>unclassified sequences</taxon>
        <taxon>metagenomes</taxon>
        <taxon>ecological metagenomes</taxon>
    </lineage>
</organism>
<accession>A0A0F9ADU1</accession>
<dbReference type="InterPro" id="IPR051690">
    <property type="entry name" value="PseI-like"/>
</dbReference>
<comment type="caution">
    <text evidence="2">The sequence shown here is derived from an EMBL/GenBank/DDBJ whole genome shotgun (WGS) entry which is preliminary data.</text>
</comment>
<dbReference type="EMBL" id="LAZR01058225">
    <property type="protein sequence ID" value="KKK70361.1"/>
    <property type="molecule type" value="Genomic_DNA"/>
</dbReference>
<dbReference type="Gene3D" id="3.20.20.70">
    <property type="entry name" value="Aldolase class I"/>
    <property type="match status" value="1"/>
</dbReference>
<reference evidence="2" key="1">
    <citation type="journal article" date="2015" name="Nature">
        <title>Complex archaea that bridge the gap between prokaryotes and eukaryotes.</title>
        <authorList>
            <person name="Spang A."/>
            <person name="Saw J.H."/>
            <person name="Jorgensen S.L."/>
            <person name="Zaremba-Niedzwiedzka K."/>
            <person name="Martijn J."/>
            <person name="Lind A.E."/>
            <person name="van Eijk R."/>
            <person name="Schleper C."/>
            <person name="Guy L."/>
            <person name="Ettema T.J."/>
        </authorList>
    </citation>
    <scope>NUCLEOTIDE SEQUENCE</scope>
</reference>
<dbReference type="InterPro" id="IPR013785">
    <property type="entry name" value="Aldolase_TIM"/>
</dbReference>
<dbReference type="GO" id="GO:0047444">
    <property type="term" value="F:N-acylneuraminate-9-phosphate synthase activity"/>
    <property type="evidence" value="ECO:0007669"/>
    <property type="project" value="TreeGrafter"/>
</dbReference>
<protein>
    <recommendedName>
        <fullName evidence="1">PseI/NeuA/B-like domain-containing protein</fullName>
    </recommendedName>
</protein>
<feature type="domain" description="PseI/NeuA/B-like" evidence="1">
    <location>
        <begin position="38"/>
        <end position="190"/>
    </location>
</feature>
<proteinExistence type="predicted"/>
<name>A0A0F9ADU1_9ZZZZ</name>
<dbReference type="GO" id="GO:0016051">
    <property type="term" value="P:carbohydrate biosynthetic process"/>
    <property type="evidence" value="ECO:0007669"/>
    <property type="project" value="InterPro"/>
</dbReference>
<dbReference type="Pfam" id="PF03102">
    <property type="entry name" value="NeuB"/>
    <property type="match status" value="1"/>
</dbReference>
<evidence type="ECO:0000259" key="1">
    <source>
        <dbReference type="Pfam" id="PF03102"/>
    </source>
</evidence>
<dbReference type="PANTHER" id="PTHR42966:SF2">
    <property type="entry name" value="PSEUDAMINIC ACID SYNTHASE"/>
    <property type="match status" value="1"/>
</dbReference>
<gene>
    <name evidence="2" type="ORF">LCGC14_2924770</name>
</gene>
<dbReference type="AlphaFoldDB" id="A0A0F9ADU1"/>
<evidence type="ECO:0000313" key="2">
    <source>
        <dbReference type="EMBL" id="KKK70361.1"/>
    </source>
</evidence>
<dbReference type="PANTHER" id="PTHR42966">
    <property type="entry name" value="N-ACETYLNEURAMINATE SYNTHASE"/>
    <property type="match status" value="1"/>
</dbReference>
<sequence>MPQSFNINGRSIGDGYPCYIVAEISANHNGDFQTALTMVNVAKKIGADCVKTQTYTADTLTIDSNKKYFQISSGLWKDENLYNLYKKAYTPWEWQSSLKKEAEKIGIDFLSTAYDNSSVDFLEEIGVKAYKIASFELIDIPLIKYIASKGKPIIISTGMGTLGEIKDAISAIRSQGNNEICLLKCLSVYP</sequence>